<dbReference type="Pfam" id="PF01843">
    <property type="entry name" value="DIL"/>
    <property type="match status" value="1"/>
</dbReference>
<dbReference type="EMBL" id="BSXN01000586">
    <property type="protein sequence ID" value="GME69127.1"/>
    <property type="molecule type" value="Genomic_DNA"/>
</dbReference>
<feature type="chain" id="PRO_5040877405" evidence="12">
    <location>
        <begin position="20"/>
        <end position="1595"/>
    </location>
</feature>
<dbReference type="GO" id="GO:0016020">
    <property type="term" value="C:membrane"/>
    <property type="evidence" value="ECO:0007669"/>
    <property type="project" value="TreeGrafter"/>
</dbReference>
<dbReference type="InterPro" id="IPR004009">
    <property type="entry name" value="SH3_Myosin"/>
</dbReference>
<dbReference type="Gene3D" id="6.20.240.20">
    <property type="match status" value="1"/>
</dbReference>
<organism evidence="16 17">
    <name type="scientific">Candida boidinii</name>
    <name type="common">Yeast</name>
    <dbReference type="NCBI Taxonomy" id="5477"/>
    <lineage>
        <taxon>Eukaryota</taxon>
        <taxon>Fungi</taxon>
        <taxon>Dikarya</taxon>
        <taxon>Ascomycota</taxon>
        <taxon>Saccharomycotina</taxon>
        <taxon>Pichiomycetes</taxon>
        <taxon>Pichiales</taxon>
        <taxon>Pichiaceae</taxon>
        <taxon>Ogataea</taxon>
        <taxon>Ogataea/Candida clade</taxon>
    </lineage>
</organism>
<feature type="signal peptide" evidence="12">
    <location>
        <begin position="1"/>
        <end position="19"/>
    </location>
</feature>
<protein>
    <submittedName>
        <fullName evidence="16">Unnamed protein product</fullName>
    </submittedName>
</protein>
<feature type="compositionally biased region" description="Low complexity" evidence="11">
    <location>
        <begin position="1572"/>
        <end position="1581"/>
    </location>
</feature>
<dbReference type="GO" id="GO:0051015">
    <property type="term" value="F:actin filament binding"/>
    <property type="evidence" value="ECO:0007669"/>
    <property type="project" value="TreeGrafter"/>
</dbReference>
<dbReference type="Gene3D" id="1.10.10.820">
    <property type="match status" value="1"/>
</dbReference>
<evidence type="ECO:0000256" key="10">
    <source>
        <dbReference type="SAM" id="Coils"/>
    </source>
</evidence>
<keyword evidence="7 9" id="KW-0505">Motor protein</keyword>
<proteinExistence type="inferred from homology"/>
<keyword evidence="2" id="KW-0677">Repeat</keyword>
<dbReference type="Proteomes" id="UP001165120">
    <property type="component" value="Unassembled WGS sequence"/>
</dbReference>
<dbReference type="FunFam" id="1.10.10.820:FF:000001">
    <property type="entry name" value="Myosin heavy chain"/>
    <property type="match status" value="1"/>
</dbReference>
<keyword evidence="4 9" id="KW-0067">ATP-binding</keyword>
<dbReference type="InterPro" id="IPR027417">
    <property type="entry name" value="P-loop_NTPase"/>
</dbReference>
<reference evidence="16" key="1">
    <citation type="submission" date="2023-04" db="EMBL/GenBank/DDBJ databases">
        <title>Candida boidinii NBRC 10035.</title>
        <authorList>
            <person name="Ichikawa N."/>
            <person name="Sato H."/>
            <person name="Tonouchi N."/>
        </authorList>
    </citation>
    <scope>NUCLEOTIDE SEQUENCE</scope>
    <source>
        <strain evidence="16">NBRC 10035</strain>
    </source>
</reference>
<dbReference type="Pfam" id="PF00612">
    <property type="entry name" value="IQ"/>
    <property type="match status" value="2"/>
</dbReference>
<evidence type="ECO:0000256" key="2">
    <source>
        <dbReference type="ARBA" id="ARBA00022737"/>
    </source>
</evidence>
<dbReference type="SUPFAM" id="SSF52540">
    <property type="entry name" value="P-loop containing nucleoside triphosphate hydrolases"/>
    <property type="match status" value="2"/>
</dbReference>
<dbReference type="SMART" id="SM00015">
    <property type="entry name" value="IQ"/>
    <property type="match status" value="5"/>
</dbReference>
<dbReference type="InterPro" id="IPR000048">
    <property type="entry name" value="IQ_motif_EF-hand-BS"/>
</dbReference>
<evidence type="ECO:0000256" key="8">
    <source>
        <dbReference type="ARBA" id="ARBA00023203"/>
    </source>
</evidence>
<evidence type="ECO:0000256" key="12">
    <source>
        <dbReference type="SAM" id="SignalP"/>
    </source>
</evidence>
<feature type="coiled-coil region" evidence="10">
    <location>
        <begin position="962"/>
        <end position="1088"/>
    </location>
</feature>
<dbReference type="InterPro" id="IPR036961">
    <property type="entry name" value="Kinesin_motor_dom_sf"/>
</dbReference>
<evidence type="ECO:0000259" key="15">
    <source>
        <dbReference type="PROSITE" id="PS51844"/>
    </source>
</evidence>
<dbReference type="Pfam" id="PF00063">
    <property type="entry name" value="Myosin_head"/>
    <property type="match status" value="1"/>
</dbReference>
<dbReference type="Gene3D" id="3.40.850.10">
    <property type="entry name" value="Kinesin motor domain"/>
    <property type="match status" value="1"/>
</dbReference>
<dbReference type="Gene3D" id="1.20.120.720">
    <property type="entry name" value="Myosin VI head, motor domain, U50 subdomain"/>
    <property type="match status" value="1"/>
</dbReference>
<keyword evidence="17" id="KW-1185">Reference proteome</keyword>
<dbReference type="Gene3D" id="1.20.58.530">
    <property type="match status" value="1"/>
</dbReference>
<feature type="region of interest" description="Actin-binding" evidence="9">
    <location>
        <begin position="661"/>
        <end position="683"/>
    </location>
</feature>
<evidence type="ECO:0000256" key="5">
    <source>
        <dbReference type="ARBA" id="ARBA00023054"/>
    </source>
</evidence>
<dbReference type="PANTHER" id="PTHR13140:SF706">
    <property type="entry name" value="DILUTE CLASS UNCONVENTIONAL MYOSIN, ISOFORM C"/>
    <property type="match status" value="1"/>
</dbReference>
<evidence type="ECO:0000256" key="11">
    <source>
        <dbReference type="SAM" id="MobiDB-lite"/>
    </source>
</evidence>
<keyword evidence="12" id="KW-0732">Signal</keyword>
<feature type="binding site" evidence="9">
    <location>
        <begin position="177"/>
        <end position="184"/>
    </location>
    <ligand>
        <name>ATP</name>
        <dbReference type="ChEBI" id="CHEBI:30616"/>
    </ligand>
</feature>
<dbReference type="CDD" id="cd01380">
    <property type="entry name" value="MYSc_Myo5"/>
    <property type="match status" value="1"/>
</dbReference>
<dbReference type="InterPro" id="IPR036103">
    <property type="entry name" value="MYSc_Myo5"/>
</dbReference>
<dbReference type="InterPro" id="IPR001609">
    <property type="entry name" value="Myosin_head_motor_dom-like"/>
</dbReference>
<gene>
    <name evidence="16" type="ORF">Cboi02_000209500</name>
</gene>
<evidence type="ECO:0000256" key="9">
    <source>
        <dbReference type="PROSITE-ProRule" id="PRU00782"/>
    </source>
</evidence>
<dbReference type="PRINTS" id="PR00193">
    <property type="entry name" value="MYOSINHEAVY"/>
</dbReference>
<dbReference type="SMART" id="SM00242">
    <property type="entry name" value="MYSc"/>
    <property type="match status" value="1"/>
</dbReference>
<dbReference type="GO" id="GO:0016459">
    <property type="term" value="C:myosin complex"/>
    <property type="evidence" value="ECO:0007669"/>
    <property type="project" value="UniProtKB-KW"/>
</dbReference>
<feature type="domain" description="Dilute" evidence="13">
    <location>
        <begin position="1222"/>
        <end position="1497"/>
    </location>
</feature>
<dbReference type="CDD" id="cd15480">
    <property type="entry name" value="fMyo2p_CBD"/>
    <property type="match status" value="1"/>
</dbReference>
<keyword evidence="8 9" id="KW-0009">Actin-binding</keyword>
<keyword evidence="5 10" id="KW-0175">Coiled coil</keyword>
<dbReference type="Gene3D" id="1.20.5.190">
    <property type="match status" value="3"/>
</dbReference>
<keyword evidence="6 9" id="KW-0518">Myosin</keyword>
<dbReference type="SMART" id="SM01132">
    <property type="entry name" value="DIL"/>
    <property type="match status" value="1"/>
</dbReference>
<dbReference type="InterPro" id="IPR046943">
    <property type="entry name" value="Fungal_Myo2/2A_CBD"/>
</dbReference>
<dbReference type="InterPro" id="IPR002710">
    <property type="entry name" value="Dilute_dom"/>
</dbReference>
<evidence type="ECO:0000256" key="4">
    <source>
        <dbReference type="ARBA" id="ARBA00022840"/>
    </source>
</evidence>
<dbReference type="PROSITE" id="PS51844">
    <property type="entry name" value="SH3_LIKE"/>
    <property type="match status" value="1"/>
</dbReference>
<feature type="domain" description="Myosin N-terminal SH3-like" evidence="15">
    <location>
        <begin position="19"/>
        <end position="72"/>
    </location>
</feature>
<dbReference type="GO" id="GO:0005737">
    <property type="term" value="C:cytoplasm"/>
    <property type="evidence" value="ECO:0007669"/>
    <property type="project" value="TreeGrafter"/>
</dbReference>
<evidence type="ECO:0000259" key="13">
    <source>
        <dbReference type="PROSITE" id="PS51126"/>
    </source>
</evidence>
<accession>A0A9W6SYT2</accession>
<dbReference type="PROSITE" id="PS51456">
    <property type="entry name" value="MYOSIN_MOTOR"/>
    <property type="match status" value="1"/>
</dbReference>
<evidence type="ECO:0000313" key="17">
    <source>
        <dbReference type="Proteomes" id="UP001165120"/>
    </source>
</evidence>
<evidence type="ECO:0000256" key="6">
    <source>
        <dbReference type="ARBA" id="ARBA00023123"/>
    </source>
</evidence>
<comment type="caution">
    <text evidence="16">The sequence shown here is derived from an EMBL/GenBank/DDBJ whole genome shotgun (WGS) entry which is preliminary data.</text>
</comment>
<feature type="region of interest" description="Disordered" evidence="11">
    <location>
        <begin position="1572"/>
        <end position="1595"/>
    </location>
</feature>
<dbReference type="GO" id="GO:0005524">
    <property type="term" value="F:ATP binding"/>
    <property type="evidence" value="ECO:0007669"/>
    <property type="project" value="UniProtKB-UniRule"/>
</dbReference>
<dbReference type="PROSITE" id="PS50096">
    <property type="entry name" value="IQ"/>
    <property type="match status" value="5"/>
</dbReference>
<name>A0A9W6SYT2_CANBO</name>
<dbReference type="PROSITE" id="PS51126">
    <property type="entry name" value="DILUTE"/>
    <property type="match status" value="1"/>
</dbReference>
<dbReference type="GO" id="GO:0007015">
    <property type="term" value="P:actin filament organization"/>
    <property type="evidence" value="ECO:0007669"/>
    <property type="project" value="TreeGrafter"/>
</dbReference>
<evidence type="ECO:0000259" key="14">
    <source>
        <dbReference type="PROSITE" id="PS51456"/>
    </source>
</evidence>
<keyword evidence="3 9" id="KW-0547">Nucleotide-binding</keyword>
<dbReference type="GO" id="GO:0000146">
    <property type="term" value="F:microfilament motor activity"/>
    <property type="evidence" value="ECO:0007669"/>
    <property type="project" value="TreeGrafter"/>
</dbReference>
<evidence type="ECO:0000256" key="1">
    <source>
        <dbReference type="ARBA" id="ARBA00008314"/>
    </source>
</evidence>
<evidence type="ECO:0000256" key="3">
    <source>
        <dbReference type="ARBA" id="ARBA00022741"/>
    </source>
</evidence>
<sequence>MYLILHFIVTSFLSYHTNILYSRCWVPDEKEGWLGVEIVKSTNLNDKYQLELVSEDGRTFKLETSSLDENENSDLPLLRNPIESVEDLTELSYLNEPSVLNAIKDRYSQFNIYTYSGIVLIATNPFQRNDELYSPHRIQRYASKRRGEEEPHLFAIAEEAYRCMKTDGENQSIVVSGESGAGKTVSAKYIMRYFASVDSDANNHDMSDTEKQILATNPIMESFGNAKTTRNDNSSRFGKYLEILFDKEIIIIGARIRTYLLERSRLVFQPKTERNYHIFYQMISGLSDDLKSQLDISKIEDYHYLNQGGNHIIDGIDDKKEFIDTCEALELVGISKEKQFELFRILSALLHIGNIEIVKTRNDAILSSDEPNLIKACNLLGLDPVQFSKWIVKKQITTRSEKIISNLNYQQACVARDSVAKYIYSSLFDWLVEYINADLCSSDLQSKIHSFIGVLDIYGFEHFDTNSFEQFCINYANEKLQQEFTQHVFKLEQDEYVREEIEWSFIQFSDNQPCINVIENKLGILSLLDEESRLPSGSDETWIDKMYQTLNKTPHDKVFKKPRFGNNKFIVSHYALDVEYDSAGFIEKNRDTVSDGHLDTLKNSTNKMLTDVLATIDRAAEKLANEQAAAAAAAAASSTRNGSAKKISRKPTLGSIFKSSLIELMKTINSTNAHYIRCIKPNEEKKAWEFDPLMVLSQLRACGVLETIKISCAGFPSKAIYSDFVKNFSILVDSIERESILHGKNEKDFKNFAEKVLVKTVNDPHKFQLGKTKIFFKAGILAYMEKLKTNKLNQSATIIQKNLRCYYGKKDYQEIKKSLLDIQSLIRGYLIRDQIRKEIEKNSATVIQSLIRGFNARKEINTKINSIINLQALIRGYEFRLNSERKHKSDAAIKIQTALRGYEARSKYRKTIKLIVFTQSCLRKQLAIIEYKQLRTEAKSLNKMKEVQYSLENKVIELTQSLTSKVEENSNLISQIENLQKLINDSKENYSNKELEFNDKFDNTINEHNLTVSNLNEEINKHKMNYEEARLKVDELTELHLNLKKELQENIDELKKVKLELDNSTNENQSLNDTIALMKTEISDLQKQLNYAKLNTGVAGVAGGVAAGSAGNIFGNSKSINRLSGSSNDYEARPSSIISSSTSRDEGNLEAINTELWQLLKDSKTLHKEIVEGLLRGLRIPTATVSSELTRKEVLFPARIIIIILSDMWRLGLTNESEVFLGEVLSVIQNTVSSLKDDDVITHGAFWLTNTHELYSFVVYAQETIVASDSISQDMSPSEYDEYLKLVAVVKEDFESLSYNIYNMWMKKMQKDLEKKCISAVVLAQALPGFVAPESSPFLSKVFQSQPQYKMDDILTFFNTVYWSMKTYFIEPLVINEVVIELLKFVDALCFNDLIMRRNFLSWKRGLQLNYNVTRLEEWCKGHEIEEGSIYLAHLLQVSKLLQLRKNTPDDIEIIYEICHALKPAQIQKLISQYHVADYETPIAPAVTKALADKVKQAGGSTDFFEAINAEGHFDDPFRHVELRPFHRVEAYVPAWLNVPIIRRIIELVTKNATVQEALHQQQLQQMQLQNSNNNAPNNQQEVESPIENEISVNV</sequence>
<comment type="similarity">
    <text evidence="1 9">Belongs to the TRAFAC class myosin-kinesin ATPase superfamily. Myosin family.</text>
</comment>
<evidence type="ECO:0000313" key="16">
    <source>
        <dbReference type="EMBL" id="GME69127.1"/>
    </source>
</evidence>
<dbReference type="PANTHER" id="PTHR13140">
    <property type="entry name" value="MYOSIN"/>
    <property type="match status" value="1"/>
</dbReference>
<feature type="domain" description="Myosin motor" evidence="14">
    <location>
        <begin position="83"/>
        <end position="789"/>
    </location>
</feature>
<evidence type="ECO:0000256" key="7">
    <source>
        <dbReference type="ARBA" id="ARBA00023175"/>
    </source>
</evidence>